<organism evidence="3 4">
    <name type="scientific">Clostridium cadaveris</name>
    <dbReference type="NCBI Taxonomy" id="1529"/>
    <lineage>
        <taxon>Bacteria</taxon>
        <taxon>Bacillati</taxon>
        <taxon>Bacillota</taxon>
        <taxon>Clostridia</taxon>
        <taxon>Eubacteriales</taxon>
        <taxon>Clostridiaceae</taxon>
        <taxon>Clostridium</taxon>
    </lineage>
</organism>
<keyword evidence="2" id="KW-0472">Membrane</keyword>
<dbReference type="EMBL" id="QAMZ01000046">
    <property type="protein sequence ID" value="PWL52618.1"/>
    <property type="molecule type" value="Genomic_DNA"/>
</dbReference>
<feature type="transmembrane region" description="Helical" evidence="2">
    <location>
        <begin position="205"/>
        <end position="223"/>
    </location>
</feature>
<feature type="region of interest" description="Disordered" evidence="1">
    <location>
        <begin position="179"/>
        <end position="204"/>
    </location>
</feature>
<keyword evidence="2" id="KW-1133">Transmembrane helix</keyword>
<dbReference type="AlphaFoldDB" id="A0A316M4R3"/>
<evidence type="ECO:0000313" key="3">
    <source>
        <dbReference type="EMBL" id="PWL52618.1"/>
    </source>
</evidence>
<gene>
    <name evidence="3" type="ORF">DBY38_10160</name>
</gene>
<proteinExistence type="predicted"/>
<protein>
    <recommendedName>
        <fullName evidence="5">LPXTG-motif cell wall anchor domain-containing protein</fullName>
    </recommendedName>
</protein>
<feature type="compositionally biased region" description="Basic and acidic residues" evidence="1">
    <location>
        <begin position="189"/>
        <end position="202"/>
    </location>
</feature>
<reference evidence="3 4" key="1">
    <citation type="submission" date="2018-03" db="EMBL/GenBank/DDBJ databases">
        <title>The uncultured portion of the human microbiome is neutrally assembled.</title>
        <authorList>
            <person name="Jeraldo P."/>
            <person name="Boardman L."/>
            <person name="White B.A."/>
            <person name="Nelson H."/>
            <person name="Goldenfeld N."/>
            <person name="Chia N."/>
        </authorList>
    </citation>
    <scope>NUCLEOTIDE SEQUENCE [LARGE SCALE GENOMIC DNA]</scope>
    <source>
        <strain evidence="3">CIM:MAG 903</strain>
    </source>
</reference>
<evidence type="ECO:0000256" key="2">
    <source>
        <dbReference type="SAM" id="Phobius"/>
    </source>
</evidence>
<keyword evidence="2" id="KW-0812">Transmembrane</keyword>
<evidence type="ECO:0000256" key="1">
    <source>
        <dbReference type="SAM" id="MobiDB-lite"/>
    </source>
</evidence>
<sequence>MGGIKVKGYLKCIVMTLALLLVVNAQGVLAQTLPSNVHLVGDEDGILISLPEEETNFLYKESMLPGDSIDREMFIRNEHDQPYTLYLRAERATPKEEKYDLLTKLEIKITYKDKIIYNGPVSGENGLSEDIELGTFQPGEKARLHAVVTLDGPSTGHEYMNKEGAVDWIFTATKESLYPEPDDSVESSEPEKGKNDSPKTGDDSIVTYTAMAVGSLMLLLVVAKKNRKASKEA</sequence>
<comment type="caution">
    <text evidence="3">The sequence shown here is derived from an EMBL/GenBank/DDBJ whole genome shotgun (WGS) entry which is preliminary data.</text>
</comment>
<dbReference type="NCBIfam" id="TIGR01167">
    <property type="entry name" value="LPXTG_anchor"/>
    <property type="match status" value="1"/>
</dbReference>
<dbReference type="Proteomes" id="UP000246114">
    <property type="component" value="Unassembled WGS sequence"/>
</dbReference>
<evidence type="ECO:0008006" key="5">
    <source>
        <dbReference type="Google" id="ProtNLM"/>
    </source>
</evidence>
<accession>A0A316M4R3</accession>
<evidence type="ECO:0000313" key="4">
    <source>
        <dbReference type="Proteomes" id="UP000246114"/>
    </source>
</evidence>
<name>A0A316M4R3_9CLOT</name>